<dbReference type="SUPFAM" id="SSF46785">
    <property type="entry name" value="Winged helix' DNA-binding domain"/>
    <property type="match status" value="1"/>
</dbReference>
<organism evidence="2 3">
    <name type="scientific">Agaribacillus aureus</name>
    <dbReference type="NCBI Taxonomy" id="3051825"/>
    <lineage>
        <taxon>Bacteria</taxon>
        <taxon>Pseudomonadati</taxon>
        <taxon>Bacteroidota</taxon>
        <taxon>Cytophagia</taxon>
        <taxon>Cytophagales</taxon>
        <taxon>Splendidivirgaceae</taxon>
        <taxon>Agaribacillus</taxon>
    </lineage>
</organism>
<sequence length="120" mass="13505">MISKGYINGTIKTIVLKLLSDKNRMYGYEITQRVAALSNDEIKLTYGALYPILYKLENDGLLVATSEIVDNRARKYYSLTPKGKEVAKEKVSELQKFAETLKIILMPNPDSRLSSVAWGS</sequence>
<gene>
    <name evidence="2" type="ORF">QQ020_06015</name>
</gene>
<proteinExistence type="predicted"/>
<dbReference type="Gene3D" id="1.10.10.10">
    <property type="entry name" value="Winged helix-like DNA-binding domain superfamily/Winged helix DNA-binding domain"/>
    <property type="match status" value="1"/>
</dbReference>
<dbReference type="PANTHER" id="PTHR33169">
    <property type="entry name" value="PADR-FAMILY TRANSCRIPTIONAL REGULATOR"/>
    <property type="match status" value="1"/>
</dbReference>
<dbReference type="RefSeq" id="WP_346756924.1">
    <property type="nucleotide sequence ID" value="NZ_JAUJEB010000001.1"/>
</dbReference>
<protein>
    <submittedName>
        <fullName evidence="2">PadR family transcriptional regulator</fullName>
    </submittedName>
</protein>
<evidence type="ECO:0000259" key="1">
    <source>
        <dbReference type="Pfam" id="PF03551"/>
    </source>
</evidence>
<accession>A0ABT8L1H4</accession>
<reference evidence="2" key="1">
    <citation type="submission" date="2023-06" db="EMBL/GenBank/DDBJ databases">
        <title>Genomic of Agaribacillus aureum.</title>
        <authorList>
            <person name="Wang G."/>
        </authorList>
    </citation>
    <scope>NUCLEOTIDE SEQUENCE</scope>
    <source>
        <strain evidence="2">BMA12</strain>
    </source>
</reference>
<keyword evidence="3" id="KW-1185">Reference proteome</keyword>
<dbReference type="PANTHER" id="PTHR33169:SF14">
    <property type="entry name" value="TRANSCRIPTIONAL REGULATOR RV3488"/>
    <property type="match status" value="1"/>
</dbReference>
<comment type="caution">
    <text evidence="2">The sequence shown here is derived from an EMBL/GenBank/DDBJ whole genome shotgun (WGS) entry which is preliminary data.</text>
</comment>
<name>A0ABT8L1H4_9BACT</name>
<dbReference type="Pfam" id="PF03551">
    <property type="entry name" value="PadR"/>
    <property type="match status" value="1"/>
</dbReference>
<feature type="domain" description="Transcription regulator PadR N-terminal" evidence="1">
    <location>
        <begin position="15"/>
        <end position="88"/>
    </location>
</feature>
<dbReference type="InterPro" id="IPR036390">
    <property type="entry name" value="WH_DNA-bd_sf"/>
</dbReference>
<evidence type="ECO:0000313" key="2">
    <source>
        <dbReference type="EMBL" id="MDN5211594.1"/>
    </source>
</evidence>
<dbReference type="InterPro" id="IPR052509">
    <property type="entry name" value="Metal_resp_DNA-bind_regulator"/>
</dbReference>
<dbReference type="Proteomes" id="UP001172083">
    <property type="component" value="Unassembled WGS sequence"/>
</dbReference>
<evidence type="ECO:0000313" key="3">
    <source>
        <dbReference type="Proteomes" id="UP001172083"/>
    </source>
</evidence>
<dbReference type="InterPro" id="IPR005149">
    <property type="entry name" value="Tscrpt_reg_PadR_N"/>
</dbReference>
<dbReference type="InterPro" id="IPR036388">
    <property type="entry name" value="WH-like_DNA-bd_sf"/>
</dbReference>
<dbReference type="EMBL" id="JAUJEB010000001">
    <property type="protein sequence ID" value="MDN5211594.1"/>
    <property type="molecule type" value="Genomic_DNA"/>
</dbReference>